<evidence type="ECO:0000313" key="1">
    <source>
        <dbReference type="EMBL" id="CAG8833727.1"/>
    </source>
</evidence>
<dbReference type="EMBL" id="CAJVQB010047956">
    <property type="protein sequence ID" value="CAG8833727.1"/>
    <property type="molecule type" value="Genomic_DNA"/>
</dbReference>
<feature type="non-terminal residue" evidence="1">
    <location>
        <position position="72"/>
    </location>
</feature>
<organism evidence="1 2">
    <name type="scientific">Gigaspora margarita</name>
    <dbReference type="NCBI Taxonomy" id="4874"/>
    <lineage>
        <taxon>Eukaryota</taxon>
        <taxon>Fungi</taxon>
        <taxon>Fungi incertae sedis</taxon>
        <taxon>Mucoromycota</taxon>
        <taxon>Glomeromycotina</taxon>
        <taxon>Glomeromycetes</taxon>
        <taxon>Diversisporales</taxon>
        <taxon>Gigasporaceae</taxon>
        <taxon>Gigaspora</taxon>
    </lineage>
</organism>
<dbReference type="Proteomes" id="UP000789901">
    <property type="component" value="Unassembled WGS sequence"/>
</dbReference>
<protein>
    <submittedName>
        <fullName evidence="1">16263_t:CDS:1</fullName>
    </submittedName>
</protein>
<gene>
    <name evidence="1" type="ORF">GMARGA_LOCUS31699</name>
</gene>
<reference evidence="1 2" key="1">
    <citation type="submission" date="2021-06" db="EMBL/GenBank/DDBJ databases">
        <authorList>
            <person name="Kallberg Y."/>
            <person name="Tangrot J."/>
            <person name="Rosling A."/>
        </authorList>
    </citation>
    <scope>NUCLEOTIDE SEQUENCE [LARGE SCALE GENOMIC DNA]</scope>
    <source>
        <strain evidence="1 2">120-4 pot B 10/14</strain>
    </source>
</reference>
<name>A0ABN7WL61_GIGMA</name>
<accession>A0ABN7WL61</accession>
<sequence>MSYEKIDQVEVSEIHLLDTEFNSSTLLIEEIINLEVKNLESSTVKITLIVSFADLNYDPQEVLNNFLECKSQ</sequence>
<evidence type="ECO:0000313" key="2">
    <source>
        <dbReference type="Proteomes" id="UP000789901"/>
    </source>
</evidence>
<keyword evidence="2" id="KW-1185">Reference proteome</keyword>
<proteinExistence type="predicted"/>
<comment type="caution">
    <text evidence="1">The sequence shown here is derived from an EMBL/GenBank/DDBJ whole genome shotgun (WGS) entry which is preliminary data.</text>
</comment>